<protein>
    <submittedName>
        <fullName evidence="2">N-acetylglutamate synthase</fullName>
    </submittedName>
</protein>
<dbReference type="GO" id="GO:0016747">
    <property type="term" value="F:acyltransferase activity, transferring groups other than amino-acyl groups"/>
    <property type="evidence" value="ECO:0007669"/>
    <property type="project" value="InterPro"/>
</dbReference>
<gene>
    <name evidence="2" type="ORF">NCTC13940_01003</name>
</gene>
<dbReference type="RefSeq" id="WP_373852511.1">
    <property type="nucleotide sequence ID" value="NZ_UAWT01000010.1"/>
</dbReference>
<dbReference type="Pfam" id="PF00583">
    <property type="entry name" value="Acetyltransf_1"/>
    <property type="match status" value="1"/>
</dbReference>
<evidence type="ECO:0000313" key="2">
    <source>
        <dbReference type="EMBL" id="SQC68441.1"/>
    </source>
</evidence>
<dbReference type="EMBL" id="UAWT01000010">
    <property type="protein sequence ID" value="SQC68441.1"/>
    <property type="molecule type" value="Genomic_DNA"/>
</dbReference>
<evidence type="ECO:0000259" key="1">
    <source>
        <dbReference type="PROSITE" id="PS51186"/>
    </source>
</evidence>
<dbReference type="Proteomes" id="UP000250257">
    <property type="component" value="Unassembled WGS sequence"/>
</dbReference>
<organism evidence="2 3">
    <name type="scientific">Listeria fleischmannii subsp. fleischmannii</name>
    <dbReference type="NCBI Taxonomy" id="1671902"/>
    <lineage>
        <taxon>Bacteria</taxon>
        <taxon>Bacillati</taxon>
        <taxon>Bacillota</taxon>
        <taxon>Bacilli</taxon>
        <taxon>Bacillales</taxon>
        <taxon>Listeriaceae</taxon>
        <taxon>Listeria</taxon>
    </lineage>
</organism>
<accession>A0A2X3H7N5</accession>
<dbReference type="Gene3D" id="3.40.630.30">
    <property type="match status" value="1"/>
</dbReference>
<feature type="domain" description="N-acetyltransferase" evidence="1">
    <location>
        <begin position="7"/>
        <end position="155"/>
    </location>
</feature>
<dbReference type="AlphaFoldDB" id="A0A2X3H7N5"/>
<sequence>MEVPNANKIPKKTPKLLRPAINYFQAKWANEDTKMIYEDCLAHALETENPLPQWYLLYDGEKIIGCAGLITNDFISRMDLYPWLCALYIEKNYRGRNYAEILMTHIKKEAKQLGFKHVYLCTNHIGYYEKHQFSYIGEGYHPWGEKSRIYTCELG</sequence>
<evidence type="ECO:0000313" key="3">
    <source>
        <dbReference type="Proteomes" id="UP000250257"/>
    </source>
</evidence>
<proteinExistence type="predicted"/>
<dbReference type="InterPro" id="IPR016181">
    <property type="entry name" value="Acyl_CoA_acyltransferase"/>
</dbReference>
<dbReference type="SUPFAM" id="SSF55729">
    <property type="entry name" value="Acyl-CoA N-acyltransferases (Nat)"/>
    <property type="match status" value="1"/>
</dbReference>
<name>A0A2X3H7N5_9LIST</name>
<dbReference type="STRING" id="1214117.LFLEISCH_15191"/>
<dbReference type="InterPro" id="IPR000182">
    <property type="entry name" value="GNAT_dom"/>
</dbReference>
<dbReference type="PROSITE" id="PS51186">
    <property type="entry name" value="GNAT"/>
    <property type="match status" value="1"/>
</dbReference>
<dbReference type="CDD" id="cd04301">
    <property type="entry name" value="NAT_SF"/>
    <property type="match status" value="1"/>
</dbReference>
<reference evidence="2 3" key="1">
    <citation type="submission" date="2018-06" db="EMBL/GenBank/DDBJ databases">
        <authorList>
            <consortium name="Pathogen Informatics"/>
            <person name="Doyle S."/>
        </authorList>
    </citation>
    <scope>NUCLEOTIDE SEQUENCE [LARGE SCALE GENOMIC DNA]</scope>
    <source>
        <strain evidence="2 3">NCTC13940</strain>
    </source>
</reference>